<gene>
    <name evidence="2" type="ORF">SDC9_92536</name>
</gene>
<accession>A0A645A7X2</accession>
<name>A0A645A7X2_9ZZZZ</name>
<protein>
    <submittedName>
        <fullName evidence="2">Uncharacterized protein</fullName>
    </submittedName>
</protein>
<feature type="transmembrane region" description="Helical" evidence="1">
    <location>
        <begin position="119"/>
        <end position="138"/>
    </location>
</feature>
<keyword evidence="1" id="KW-0472">Membrane</keyword>
<sequence length="147" mass="16996">MEKIKLLLIALSPILIGFLFNNLLIFLPLFIYIAPFLMMFYWFWVGTQFAENVKSPAKAILLANSIGIISLLVYYWQFVMVADNERILVLAGFSQMFTVPLIYLTAKIGLIFQQTPNEIIQVTGFILMLIVFTIGYFYKKKLLKQHS</sequence>
<evidence type="ECO:0000313" key="2">
    <source>
        <dbReference type="EMBL" id="MPM45844.1"/>
    </source>
</evidence>
<reference evidence="2" key="1">
    <citation type="submission" date="2019-08" db="EMBL/GenBank/DDBJ databases">
        <authorList>
            <person name="Kucharzyk K."/>
            <person name="Murdoch R.W."/>
            <person name="Higgins S."/>
            <person name="Loffler F."/>
        </authorList>
    </citation>
    <scope>NUCLEOTIDE SEQUENCE</scope>
</reference>
<organism evidence="2">
    <name type="scientific">bioreactor metagenome</name>
    <dbReference type="NCBI Taxonomy" id="1076179"/>
    <lineage>
        <taxon>unclassified sequences</taxon>
        <taxon>metagenomes</taxon>
        <taxon>ecological metagenomes</taxon>
    </lineage>
</organism>
<feature type="transmembrane region" description="Helical" evidence="1">
    <location>
        <begin position="57"/>
        <end position="76"/>
    </location>
</feature>
<evidence type="ECO:0000256" key="1">
    <source>
        <dbReference type="SAM" id="Phobius"/>
    </source>
</evidence>
<comment type="caution">
    <text evidence="2">The sequence shown here is derived from an EMBL/GenBank/DDBJ whole genome shotgun (WGS) entry which is preliminary data.</text>
</comment>
<keyword evidence="1" id="KW-1133">Transmembrane helix</keyword>
<feature type="transmembrane region" description="Helical" evidence="1">
    <location>
        <begin position="7"/>
        <end position="37"/>
    </location>
</feature>
<keyword evidence="1" id="KW-0812">Transmembrane</keyword>
<dbReference type="AlphaFoldDB" id="A0A645A7X2"/>
<feature type="transmembrane region" description="Helical" evidence="1">
    <location>
        <begin position="88"/>
        <end position="113"/>
    </location>
</feature>
<dbReference type="EMBL" id="VSSQ01011037">
    <property type="protein sequence ID" value="MPM45844.1"/>
    <property type="molecule type" value="Genomic_DNA"/>
</dbReference>
<proteinExistence type="predicted"/>